<reference evidence="2 3" key="1">
    <citation type="submission" date="2013-09" db="EMBL/GenBank/DDBJ databases">
        <title>Corchorus capsularis genome sequencing.</title>
        <authorList>
            <person name="Alam M."/>
            <person name="Haque M.S."/>
            <person name="Islam M.S."/>
            <person name="Emdad E.M."/>
            <person name="Islam M.M."/>
            <person name="Ahmed B."/>
            <person name="Halim A."/>
            <person name="Hossen Q.M.M."/>
            <person name="Hossain M.Z."/>
            <person name="Ahmed R."/>
            <person name="Khan M.M."/>
            <person name="Islam R."/>
            <person name="Rashid M.M."/>
            <person name="Khan S.A."/>
            <person name="Rahman M.S."/>
            <person name="Alam M."/>
        </authorList>
    </citation>
    <scope>NUCLEOTIDE SEQUENCE [LARGE SCALE GENOMIC DNA]</scope>
    <source>
        <strain evidence="3">cv. CVL-1</strain>
        <tissue evidence="2">Whole seedling</tissue>
    </source>
</reference>
<feature type="region of interest" description="Disordered" evidence="1">
    <location>
        <begin position="1"/>
        <end position="26"/>
    </location>
</feature>
<feature type="non-terminal residue" evidence="2">
    <location>
        <position position="1"/>
    </location>
</feature>
<organism evidence="2 3">
    <name type="scientific">Corchorus capsularis</name>
    <name type="common">Jute</name>
    <dbReference type="NCBI Taxonomy" id="210143"/>
    <lineage>
        <taxon>Eukaryota</taxon>
        <taxon>Viridiplantae</taxon>
        <taxon>Streptophyta</taxon>
        <taxon>Embryophyta</taxon>
        <taxon>Tracheophyta</taxon>
        <taxon>Spermatophyta</taxon>
        <taxon>Magnoliopsida</taxon>
        <taxon>eudicotyledons</taxon>
        <taxon>Gunneridae</taxon>
        <taxon>Pentapetalae</taxon>
        <taxon>rosids</taxon>
        <taxon>malvids</taxon>
        <taxon>Malvales</taxon>
        <taxon>Malvaceae</taxon>
        <taxon>Grewioideae</taxon>
        <taxon>Apeibeae</taxon>
        <taxon>Corchorus</taxon>
    </lineage>
</organism>
<comment type="caution">
    <text evidence="2">The sequence shown here is derived from an EMBL/GenBank/DDBJ whole genome shotgun (WGS) entry which is preliminary data.</text>
</comment>
<accession>A0A1R3HM34</accession>
<evidence type="ECO:0000256" key="1">
    <source>
        <dbReference type="SAM" id="MobiDB-lite"/>
    </source>
</evidence>
<dbReference type="EMBL" id="AWWV01011640">
    <property type="protein sequence ID" value="OMO71353.1"/>
    <property type="molecule type" value="Genomic_DNA"/>
</dbReference>
<name>A0A1R3HM34_COCAP</name>
<dbReference type="AlphaFoldDB" id="A0A1R3HM34"/>
<evidence type="ECO:0000313" key="2">
    <source>
        <dbReference type="EMBL" id="OMO71353.1"/>
    </source>
</evidence>
<gene>
    <name evidence="2" type="ORF">CCACVL1_18265</name>
</gene>
<sequence length="54" mass="5411">NPGHSELSSQPPQTSSTSGSPSSAALPPIIPELVLTSKPVATVNTDSTLAVMLP</sequence>
<dbReference type="Proteomes" id="UP000188268">
    <property type="component" value="Unassembled WGS sequence"/>
</dbReference>
<keyword evidence="3" id="KW-1185">Reference proteome</keyword>
<protein>
    <submittedName>
        <fullName evidence="2">Mucin-2</fullName>
    </submittedName>
</protein>
<proteinExistence type="predicted"/>
<dbReference type="Gramene" id="OMO71353">
    <property type="protein sequence ID" value="OMO71353"/>
    <property type="gene ID" value="CCACVL1_18265"/>
</dbReference>
<evidence type="ECO:0000313" key="3">
    <source>
        <dbReference type="Proteomes" id="UP000188268"/>
    </source>
</evidence>